<dbReference type="GO" id="GO:0005576">
    <property type="term" value="C:extracellular region"/>
    <property type="evidence" value="ECO:0007669"/>
    <property type="project" value="UniProtKB-SubCell"/>
</dbReference>
<feature type="domain" description="Beta-mannosidase Ig-fold" evidence="17">
    <location>
        <begin position="748"/>
        <end position="812"/>
    </location>
</feature>
<dbReference type="InterPro" id="IPR054593">
    <property type="entry name" value="Beta-mannosidase-like_N2"/>
</dbReference>
<dbReference type="InterPro" id="IPR041447">
    <property type="entry name" value="Mannosidase_ig"/>
</dbReference>
<feature type="domain" description="Beta-mannosidase-like galactose-binding" evidence="19">
    <location>
        <begin position="5"/>
        <end position="172"/>
    </location>
</feature>
<dbReference type="InterPro" id="IPR041625">
    <property type="entry name" value="Beta-mannosidase_Ig"/>
</dbReference>
<evidence type="ECO:0000259" key="18">
    <source>
        <dbReference type="Pfam" id="PF17786"/>
    </source>
</evidence>
<evidence type="ECO:0000313" key="20">
    <source>
        <dbReference type="EMBL" id="OGK00774.1"/>
    </source>
</evidence>
<keyword evidence="9" id="KW-0378">Hydrolase</keyword>
<dbReference type="Proteomes" id="UP000179243">
    <property type="component" value="Unassembled WGS sequence"/>
</dbReference>
<dbReference type="Pfam" id="PF00703">
    <property type="entry name" value="Glyco_hydro_2"/>
    <property type="match status" value="1"/>
</dbReference>
<evidence type="ECO:0000256" key="8">
    <source>
        <dbReference type="ARBA" id="ARBA00022729"/>
    </source>
</evidence>
<proteinExistence type="inferred from homology"/>
<dbReference type="GO" id="GO:0004567">
    <property type="term" value="F:beta-mannosidase activity"/>
    <property type="evidence" value="ECO:0007669"/>
    <property type="project" value="UniProtKB-EC"/>
</dbReference>
<evidence type="ECO:0000256" key="13">
    <source>
        <dbReference type="ARBA" id="ARBA00038429"/>
    </source>
</evidence>
<evidence type="ECO:0000259" key="19">
    <source>
        <dbReference type="Pfam" id="PF22666"/>
    </source>
</evidence>
<dbReference type="GO" id="GO:0006516">
    <property type="term" value="P:glycoprotein catabolic process"/>
    <property type="evidence" value="ECO:0007669"/>
    <property type="project" value="TreeGrafter"/>
</dbReference>
<keyword evidence="10" id="KW-0325">Glycoprotein</keyword>
<dbReference type="FunFam" id="2.60.120.260:FF:000060">
    <property type="entry name" value="Probable beta-mannosidase"/>
    <property type="match status" value="1"/>
</dbReference>
<dbReference type="FunFam" id="3.20.20.80:FF:000050">
    <property type="entry name" value="Beta-mannosidase B"/>
    <property type="match status" value="1"/>
</dbReference>
<dbReference type="Pfam" id="PF22666">
    <property type="entry name" value="Glyco_hydro_2_N2"/>
    <property type="match status" value="1"/>
</dbReference>
<evidence type="ECO:0000256" key="7">
    <source>
        <dbReference type="ARBA" id="ARBA00022525"/>
    </source>
</evidence>
<dbReference type="Gene3D" id="2.60.120.260">
    <property type="entry name" value="Galactose-binding domain-like"/>
    <property type="match status" value="1"/>
</dbReference>
<accession>A0A1F7F281</accession>
<dbReference type="SUPFAM" id="SSF51445">
    <property type="entry name" value="(Trans)glycosidases"/>
    <property type="match status" value="1"/>
</dbReference>
<sequence>MDGVWRVRDTKTSQFFEARVPGCVHLDLLRNKKIPDPFFGANELDLGWIEEKDWEYSRSFALPAHILEQEHIELVAEGLDTVAVVFLNNHLVGRIATMFAGFRFAIKKFLRPGRNDIRIVFESPLKYIRKTGATPNFRDTSEVMAGRAAIRKEQCSFGWDWGPRLATSGIYKSLSIEAWSTNRIASVLLRQSHRRGRVSLSIAPACAKKLSARQRFYTRILFNGAVVAEGASKVLTIKDPNLWWPNGLGAHPLYTVEVSLYDGHRIIDLWEKKIGLRTVVFDRRKDAWGESCQFVVNGKPVFMKGANWIPAHSFVSAVTREMYDGLLDSAVHAHMNMLRVWGGGIYEMDDFYDLCDQKGLLVWQDFMFACFQYPGNKRYLSLVAKEISFQTQRLRHHACLALWCGNNEIEAIAVDRKVVFDKKAYSDLFYRLLPPIVRRHSPDTDYWPSSPHNPKGYMHLQEEGSGDCHFWDVWHKRYPVSAYEETRFRFYSEFGMQSYPSPATAAAFAAPGDLNIFRTVMENHQKNGAGNMIIFDYMSKLYPFPKDYASLSYMSQLNQAHCMRVAVEHFRRSMPRTMGALYWQLNDCWPVASWSSIEFDGTWKALHYAARRFFAPVLVSARLVGEEKTGRNNFRINTISGVELYTVSDNPEPLKASLGWMLYHLDGRVLLRGAMPLTLSYGKSLLRKKLDFSTLIGTFGREHMYLRYYIKKSDTILSQGTALFAAPRFIDLKKEKMRVFARKSGECAFTLTLNAKHYQHMAAFTVNGSRFQATDNYFDLYPNEPRTVEVRTGRAMGLDEFRHCLKVWSLADAY</sequence>
<dbReference type="PANTHER" id="PTHR43730:SF1">
    <property type="entry name" value="BETA-MANNOSIDASE"/>
    <property type="match status" value="1"/>
</dbReference>
<dbReference type="InterPro" id="IPR050887">
    <property type="entry name" value="Beta-mannosidase_GH2"/>
</dbReference>
<evidence type="ECO:0000256" key="1">
    <source>
        <dbReference type="ARBA" id="ARBA00000829"/>
    </source>
</evidence>
<dbReference type="GO" id="GO:0005975">
    <property type="term" value="P:carbohydrate metabolic process"/>
    <property type="evidence" value="ECO:0007669"/>
    <property type="project" value="InterPro"/>
</dbReference>
<dbReference type="SUPFAM" id="SSF49303">
    <property type="entry name" value="beta-Galactosidase/glucuronidase domain"/>
    <property type="match status" value="2"/>
</dbReference>
<gene>
    <name evidence="20" type="ORF">A2519_14625</name>
</gene>
<protein>
    <recommendedName>
        <fullName evidence="14">Beta-mannosidase B</fullName>
        <ecNumber evidence="6">3.2.1.25</ecNumber>
    </recommendedName>
    <alternativeName>
        <fullName evidence="15">Mannanase B</fullName>
    </alternativeName>
</protein>
<dbReference type="InterPro" id="IPR006102">
    <property type="entry name" value="Ig-like_GH2"/>
</dbReference>
<dbReference type="InterPro" id="IPR008979">
    <property type="entry name" value="Galactose-bd-like_sf"/>
</dbReference>
<comment type="subcellular location">
    <subcellularLocation>
        <location evidence="2">Lysosome</location>
    </subcellularLocation>
    <subcellularLocation>
        <location evidence="3">Secreted</location>
    </subcellularLocation>
</comment>
<dbReference type="Gene3D" id="2.60.40.10">
    <property type="entry name" value="Immunoglobulins"/>
    <property type="match status" value="2"/>
</dbReference>
<organism evidence="20 21">
    <name type="scientific">Candidatus Raymondbacteria bacterium RIFOXYD12_FULL_49_13</name>
    <dbReference type="NCBI Taxonomy" id="1817890"/>
    <lineage>
        <taxon>Bacteria</taxon>
        <taxon>Raymondiibacteriota</taxon>
    </lineage>
</organism>
<evidence type="ECO:0000256" key="11">
    <source>
        <dbReference type="ARBA" id="ARBA00023228"/>
    </source>
</evidence>
<dbReference type="GO" id="GO:0005764">
    <property type="term" value="C:lysosome"/>
    <property type="evidence" value="ECO:0007669"/>
    <property type="project" value="UniProtKB-SubCell"/>
</dbReference>
<evidence type="ECO:0000259" key="17">
    <source>
        <dbReference type="Pfam" id="PF17753"/>
    </source>
</evidence>
<evidence type="ECO:0000259" key="16">
    <source>
        <dbReference type="Pfam" id="PF00703"/>
    </source>
</evidence>
<evidence type="ECO:0000256" key="9">
    <source>
        <dbReference type="ARBA" id="ARBA00022801"/>
    </source>
</evidence>
<dbReference type="Gene3D" id="3.20.20.80">
    <property type="entry name" value="Glycosidases"/>
    <property type="match status" value="1"/>
</dbReference>
<dbReference type="EMBL" id="MFYX01000140">
    <property type="protein sequence ID" value="OGK00774.1"/>
    <property type="molecule type" value="Genomic_DNA"/>
</dbReference>
<evidence type="ECO:0000313" key="21">
    <source>
        <dbReference type="Proteomes" id="UP000179243"/>
    </source>
</evidence>
<comment type="similarity">
    <text evidence="13">Belongs to the glycosyl hydrolase 2 family. Beta-mannosidase B subfamily.</text>
</comment>
<evidence type="ECO:0000256" key="2">
    <source>
        <dbReference type="ARBA" id="ARBA00004371"/>
    </source>
</evidence>
<evidence type="ECO:0000256" key="12">
    <source>
        <dbReference type="ARBA" id="ARBA00023295"/>
    </source>
</evidence>
<dbReference type="InterPro" id="IPR013783">
    <property type="entry name" value="Ig-like_fold"/>
</dbReference>
<dbReference type="SUPFAM" id="SSF49785">
    <property type="entry name" value="Galactose-binding domain-like"/>
    <property type="match status" value="1"/>
</dbReference>
<dbReference type="InterPro" id="IPR036156">
    <property type="entry name" value="Beta-gal/glucu_dom_sf"/>
</dbReference>
<evidence type="ECO:0000256" key="5">
    <source>
        <dbReference type="ARBA" id="ARBA00011738"/>
    </source>
</evidence>
<evidence type="ECO:0000256" key="14">
    <source>
        <dbReference type="ARBA" id="ARBA00041069"/>
    </source>
</evidence>
<evidence type="ECO:0000256" key="3">
    <source>
        <dbReference type="ARBA" id="ARBA00004613"/>
    </source>
</evidence>
<dbReference type="PANTHER" id="PTHR43730">
    <property type="entry name" value="BETA-MANNOSIDASE"/>
    <property type="match status" value="1"/>
</dbReference>
<keyword evidence="11" id="KW-0458">Lysosome</keyword>
<evidence type="ECO:0000256" key="6">
    <source>
        <dbReference type="ARBA" id="ARBA00012754"/>
    </source>
</evidence>
<comment type="subunit">
    <text evidence="5">Homodimer.</text>
</comment>
<feature type="domain" description="Glycoside hydrolase family 2 immunoglobulin-like beta-sandwich" evidence="16">
    <location>
        <begin position="227"/>
        <end position="277"/>
    </location>
</feature>
<comment type="catalytic activity">
    <reaction evidence="1">
        <text>Hydrolysis of terminal, non-reducing beta-D-mannose residues in beta-D-mannosides.</text>
        <dbReference type="EC" id="3.2.1.25"/>
    </reaction>
</comment>
<dbReference type="Pfam" id="PF17786">
    <property type="entry name" value="Mannosidase_ig"/>
    <property type="match status" value="1"/>
</dbReference>
<keyword evidence="7" id="KW-0964">Secreted</keyword>
<dbReference type="AlphaFoldDB" id="A0A1F7F281"/>
<dbReference type="InterPro" id="IPR017853">
    <property type="entry name" value="GH"/>
</dbReference>
<keyword evidence="8" id="KW-0732">Signal</keyword>
<dbReference type="EC" id="3.2.1.25" evidence="6"/>
<comment type="pathway">
    <text evidence="4">Glycan metabolism; N-glycan degradation.</text>
</comment>
<feature type="domain" description="Mannosidase Ig/CBM-like" evidence="18">
    <location>
        <begin position="642"/>
        <end position="727"/>
    </location>
</feature>
<evidence type="ECO:0000256" key="15">
    <source>
        <dbReference type="ARBA" id="ARBA00041614"/>
    </source>
</evidence>
<name>A0A1F7F281_UNCRA</name>
<dbReference type="Pfam" id="PF17753">
    <property type="entry name" value="Ig_mannosidase"/>
    <property type="match status" value="1"/>
</dbReference>
<keyword evidence="12" id="KW-0326">Glycosidase</keyword>
<comment type="caution">
    <text evidence="20">The sequence shown here is derived from an EMBL/GenBank/DDBJ whole genome shotgun (WGS) entry which is preliminary data.</text>
</comment>
<evidence type="ECO:0000256" key="4">
    <source>
        <dbReference type="ARBA" id="ARBA00004740"/>
    </source>
</evidence>
<evidence type="ECO:0000256" key="10">
    <source>
        <dbReference type="ARBA" id="ARBA00023180"/>
    </source>
</evidence>
<reference evidence="20 21" key="1">
    <citation type="journal article" date="2016" name="Nat. Commun.">
        <title>Thousands of microbial genomes shed light on interconnected biogeochemical processes in an aquifer system.</title>
        <authorList>
            <person name="Anantharaman K."/>
            <person name="Brown C.T."/>
            <person name="Hug L.A."/>
            <person name="Sharon I."/>
            <person name="Castelle C.J."/>
            <person name="Probst A.J."/>
            <person name="Thomas B.C."/>
            <person name="Singh A."/>
            <person name="Wilkins M.J."/>
            <person name="Karaoz U."/>
            <person name="Brodie E.L."/>
            <person name="Williams K.H."/>
            <person name="Hubbard S.S."/>
            <person name="Banfield J.F."/>
        </authorList>
    </citation>
    <scope>NUCLEOTIDE SEQUENCE [LARGE SCALE GENOMIC DNA]</scope>
</reference>